<evidence type="ECO:0000313" key="2">
    <source>
        <dbReference type="EMBL" id="KAJ5466676.1"/>
    </source>
</evidence>
<sequence>MAEVDDALPSSLLDAIRTQLRIDSDSESSQSTVITVLDARGQPSSPTTPLDEEMSSPADVSPNPVSVSACSSQIHDTEPFPSFDEGYSEEQREWDHDFQASIMTAMQAQIRRENIDQAIIAPANQPEKKQRTLDRVKEHLSNPQMRSSTRERFIALTNMVIRLDHVLYERSEEFLGMADVAAAAEIVEVILRYLRWMDEMLGGLVATAENVFGAFHFLSAENVPAIFMFRQMSKVASAHLRKPKVLEQQLLSLYLDLFDEWVHERFLHLSNRKILQDNRIEPDCLQLIGHVHDVWELLMRSVRNYAAYTAQLEHIRLVYLTPVFTMTEIAVAPEIVSFSLSGEPLQGPEEEDKDETK</sequence>
<dbReference type="AlphaFoldDB" id="A0A9X0BJD7"/>
<dbReference type="EMBL" id="JAPWDQ010000018">
    <property type="protein sequence ID" value="KAJ5466676.1"/>
    <property type="molecule type" value="Genomic_DNA"/>
</dbReference>
<proteinExistence type="predicted"/>
<accession>A0A9X0BJD7</accession>
<evidence type="ECO:0000313" key="3">
    <source>
        <dbReference type="Proteomes" id="UP001148312"/>
    </source>
</evidence>
<organism evidence="2 3">
    <name type="scientific">Penicillium diatomitis</name>
    <dbReference type="NCBI Taxonomy" id="2819901"/>
    <lineage>
        <taxon>Eukaryota</taxon>
        <taxon>Fungi</taxon>
        <taxon>Dikarya</taxon>
        <taxon>Ascomycota</taxon>
        <taxon>Pezizomycotina</taxon>
        <taxon>Eurotiomycetes</taxon>
        <taxon>Eurotiomycetidae</taxon>
        <taxon>Eurotiales</taxon>
        <taxon>Aspergillaceae</taxon>
        <taxon>Penicillium</taxon>
    </lineage>
</organism>
<reference evidence="2" key="1">
    <citation type="submission" date="2022-12" db="EMBL/GenBank/DDBJ databases">
        <authorList>
            <person name="Petersen C."/>
        </authorList>
    </citation>
    <scope>NUCLEOTIDE SEQUENCE</scope>
    <source>
        <strain evidence="2">IBT 30728</strain>
    </source>
</reference>
<gene>
    <name evidence="2" type="ORF">N7539_009405</name>
</gene>
<protein>
    <submittedName>
        <fullName evidence="2">Uncharacterized protein</fullName>
    </submittedName>
</protein>
<dbReference type="Proteomes" id="UP001148312">
    <property type="component" value="Unassembled WGS sequence"/>
</dbReference>
<keyword evidence="3" id="KW-1185">Reference proteome</keyword>
<feature type="region of interest" description="Disordered" evidence="1">
    <location>
        <begin position="37"/>
        <end position="69"/>
    </location>
</feature>
<name>A0A9X0BJD7_9EURO</name>
<dbReference type="RefSeq" id="XP_056785722.1">
    <property type="nucleotide sequence ID" value="XM_056939000.1"/>
</dbReference>
<comment type="caution">
    <text evidence="2">The sequence shown here is derived from an EMBL/GenBank/DDBJ whole genome shotgun (WGS) entry which is preliminary data.</text>
</comment>
<dbReference type="GeneID" id="81629250"/>
<evidence type="ECO:0000256" key="1">
    <source>
        <dbReference type="SAM" id="MobiDB-lite"/>
    </source>
</evidence>
<reference evidence="2" key="2">
    <citation type="journal article" date="2023" name="IMA Fungus">
        <title>Comparative genomic study of the Penicillium genus elucidates a diverse pangenome and 15 lateral gene transfer events.</title>
        <authorList>
            <person name="Petersen C."/>
            <person name="Sorensen T."/>
            <person name="Nielsen M.R."/>
            <person name="Sondergaard T.E."/>
            <person name="Sorensen J.L."/>
            <person name="Fitzpatrick D.A."/>
            <person name="Frisvad J.C."/>
            <person name="Nielsen K.L."/>
        </authorList>
    </citation>
    <scope>NUCLEOTIDE SEQUENCE</scope>
    <source>
        <strain evidence="2">IBT 30728</strain>
    </source>
</reference>